<dbReference type="AlphaFoldDB" id="A0AAE1P6A7"/>
<dbReference type="InterPro" id="IPR000313">
    <property type="entry name" value="PWWP_dom"/>
</dbReference>
<keyword evidence="4" id="KW-1185">Reference proteome</keyword>
<evidence type="ECO:0000313" key="3">
    <source>
        <dbReference type="EMBL" id="KAK4301617.1"/>
    </source>
</evidence>
<gene>
    <name evidence="3" type="ORF">Pmani_026240</name>
</gene>
<protein>
    <recommendedName>
        <fullName evidence="2">PWWP domain-containing protein</fullName>
    </recommendedName>
</protein>
<evidence type="ECO:0000313" key="4">
    <source>
        <dbReference type="Proteomes" id="UP001292094"/>
    </source>
</evidence>
<dbReference type="EMBL" id="JAWZYT010002855">
    <property type="protein sequence ID" value="KAK4301617.1"/>
    <property type="molecule type" value="Genomic_DNA"/>
</dbReference>
<sequence>MADTYKLVDLQLLVWAKMKGFSPWPAGKVIPARENVKKPSKKYCHFIYVFGSENYTWKSYSRIRTNKPVIFTVLFTSSVSLVPLQGLKLIKMCREEETRQEERRGQYKTGEHKEE</sequence>
<feature type="region of interest" description="Disordered" evidence="1">
    <location>
        <begin position="95"/>
        <end position="115"/>
    </location>
</feature>
<feature type="domain" description="PWWP" evidence="2">
    <location>
        <begin position="10"/>
        <end position="63"/>
    </location>
</feature>
<dbReference type="Pfam" id="PF00855">
    <property type="entry name" value="PWWP"/>
    <property type="match status" value="1"/>
</dbReference>
<dbReference type="SUPFAM" id="SSF63748">
    <property type="entry name" value="Tudor/PWWP/MBT"/>
    <property type="match status" value="1"/>
</dbReference>
<name>A0AAE1P6A7_9EUCA</name>
<reference evidence="3" key="1">
    <citation type="submission" date="2023-11" db="EMBL/GenBank/DDBJ databases">
        <title>Genome assemblies of two species of porcelain crab, Petrolisthes cinctipes and Petrolisthes manimaculis (Anomura: Porcellanidae).</title>
        <authorList>
            <person name="Angst P."/>
        </authorList>
    </citation>
    <scope>NUCLEOTIDE SEQUENCE</scope>
    <source>
        <strain evidence="3">PB745_02</strain>
        <tissue evidence="3">Gill</tissue>
    </source>
</reference>
<proteinExistence type="predicted"/>
<organism evidence="3 4">
    <name type="scientific">Petrolisthes manimaculis</name>
    <dbReference type="NCBI Taxonomy" id="1843537"/>
    <lineage>
        <taxon>Eukaryota</taxon>
        <taxon>Metazoa</taxon>
        <taxon>Ecdysozoa</taxon>
        <taxon>Arthropoda</taxon>
        <taxon>Crustacea</taxon>
        <taxon>Multicrustacea</taxon>
        <taxon>Malacostraca</taxon>
        <taxon>Eumalacostraca</taxon>
        <taxon>Eucarida</taxon>
        <taxon>Decapoda</taxon>
        <taxon>Pleocyemata</taxon>
        <taxon>Anomura</taxon>
        <taxon>Galatheoidea</taxon>
        <taxon>Porcellanidae</taxon>
        <taxon>Petrolisthes</taxon>
    </lineage>
</organism>
<evidence type="ECO:0000259" key="2">
    <source>
        <dbReference type="PROSITE" id="PS50812"/>
    </source>
</evidence>
<comment type="caution">
    <text evidence="3">The sequence shown here is derived from an EMBL/GenBank/DDBJ whole genome shotgun (WGS) entry which is preliminary data.</text>
</comment>
<dbReference type="Proteomes" id="UP001292094">
    <property type="component" value="Unassembled WGS sequence"/>
</dbReference>
<dbReference type="PROSITE" id="PS50812">
    <property type="entry name" value="PWWP"/>
    <property type="match status" value="1"/>
</dbReference>
<accession>A0AAE1P6A7</accession>
<evidence type="ECO:0000256" key="1">
    <source>
        <dbReference type="SAM" id="MobiDB-lite"/>
    </source>
</evidence>
<dbReference type="Gene3D" id="2.30.30.140">
    <property type="match status" value="1"/>
</dbReference>